<feature type="compositionally biased region" description="Basic and acidic residues" evidence="1">
    <location>
        <begin position="46"/>
        <end position="62"/>
    </location>
</feature>
<sequence>MPSNPDDIDSETLQAQIDMSISFAHNLVTSWIQTDQAARSHSATTDMEHILREELRRPPRYV</sequence>
<feature type="region of interest" description="Disordered" evidence="1">
    <location>
        <begin position="38"/>
        <end position="62"/>
    </location>
</feature>
<keyword evidence="3" id="KW-1185">Reference proteome</keyword>
<name>A0A0C3ELS6_9AGAM</name>
<dbReference type="EMBL" id="KN822008">
    <property type="protein sequence ID" value="KIM68871.1"/>
    <property type="molecule type" value="Genomic_DNA"/>
</dbReference>
<evidence type="ECO:0000256" key="1">
    <source>
        <dbReference type="SAM" id="MobiDB-lite"/>
    </source>
</evidence>
<accession>A0A0C3ELS6</accession>
<evidence type="ECO:0000313" key="3">
    <source>
        <dbReference type="Proteomes" id="UP000053989"/>
    </source>
</evidence>
<reference evidence="2 3" key="1">
    <citation type="submission" date="2014-04" db="EMBL/GenBank/DDBJ databases">
        <authorList>
            <consortium name="DOE Joint Genome Institute"/>
            <person name="Kuo A."/>
            <person name="Kohler A."/>
            <person name="Nagy L.G."/>
            <person name="Floudas D."/>
            <person name="Copeland A."/>
            <person name="Barry K.W."/>
            <person name="Cichocki N."/>
            <person name="Veneault-Fourrey C."/>
            <person name="LaButti K."/>
            <person name="Lindquist E.A."/>
            <person name="Lipzen A."/>
            <person name="Lundell T."/>
            <person name="Morin E."/>
            <person name="Murat C."/>
            <person name="Sun H."/>
            <person name="Tunlid A."/>
            <person name="Henrissat B."/>
            <person name="Grigoriev I.V."/>
            <person name="Hibbett D.S."/>
            <person name="Martin F."/>
            <person name="Nordberg H.P."/>
            <person name="Cantor M.N."/>
            <person name="Hua S.X."/>
        </authorList>
    </citation>
    <scope>NUCLEOTIDE SEQUENCE [LARGE SCALE GENOMIC DNA]</scope>
    <source>
        <strain evidence="2 3">Foug A</strain>
    </source>
</reference>
<dbReference type="InParanoid" id="A0A0C3ELS6"/>
<reference evidence="3" key="2">
    <citation type="submission" date="2015-01" db="EMBL/GenBank/DDBJ databases">
        <title>Evolutionary Origins and Diversification of the Mycorrhizal Mutualists.</title>
        <authorList>
            <consortium name="DOE Joint Genome Institute"/>
            <consortium name="Mycorrhizal Genomics Consortium"/>
            <person name="Kohler A."/>
            <person name="Kuo A."/>
            <person name="Nagy L.G."/>
            <person name="Floudas D."/>
            <person name="Copeland A."/>
            <person name="Barry K.W."/>
            <person name="Cichocki N."/>
            <person name="Veneault-Fourrey C."/>
            <person name="LaButti K."/>
            <person name="Lindquist E.A."/>
            <person name="Lipzen A."/>
            <person name="Lundell T."/>
            <person name="Morin E."/>
            <person name="Murat C."/>
            <person name="Riley R."/>
            <person name="Ohm R."/>
            <person name="Sun H."/>
            <person name="Tunlid A."/>
            <person name="Henrissat B."/>
            <person name="Grigoriev I.V."/>
            <person name="Hibbett D.S."/>
            <person name="Martin F."/>
        </authorList>
    </citation>
    <scope>NUCLEOTIDE SEQUENCE [LARGE SCALE GENOMIC DNA]</scope>
    <source>
        <strain evidence="3">Foug A</strain>
    </source>
</reference>
<dbReference type="Proteomes" id="UP000053989">
    <property type="component" value="Unassembled WGS sequence"/>
</dbReference>
<evidence type="ECO:0000313" key="2">
    <source>
        <dbReference type="EMBL" id="KIM68871.1"/>
    </source>
</evidence>
<dbReference type="AlphaFoldDB" id="A0A0C3ELS6"/>
<proteinExistence type="predicted"/>
<dbReference type="OrthoDB" id="3438340at2759"/>
<dbReference type="STRING" id="1036808.A0A0C3ELS6"/>
<gene>
    <name evidence="2" type="ORF">SCLCIDRAFT_1209081</name>
</gene>
<organism evidence="2 3">
    <name type="scientific">Scleroderma citrinum Foug A</name>
    <dbReference type="NCBI Taxonomy" id="1036808"/>
    <lineage>
        <taxon>Eukaryota</taxon>
        <taxon>Fungi</taxon>
        <taxon>Dikarya</taxon>
        <taxon>Basidiomycota</taxon>
        <taxon>Agaricomycotina</taxon>
        <taxon>Agaricomycetes</taxon>
        <taxon>Agaricomycetidae</taxon>
        <taxon>Boletales</taxon>
        <taxon>Sclerodermatineae</taxon>
        <taxon>Sclerodermataceae</taxon>
        <taxon>Scleroderma</taxon>
    </lineage>
</organism>
<dbReference type="HOGENOM" id="CLU_2923648_0_0_1"/>
<protein>
    <submittedName>
        <fullName evidence="2">Uncharacterized protein</fullName>
    </submittedName>
</protein>